<gene>
    <name evidence="1" type="ORF">ACFQKB_01180</name>
</gene>
<organism evidence="1 2">
    <name type="scientific">Actinomadura yumaensis</name>
    <dbReference type="NCBI Taxonomy" id="111807"/>
    <lineage>
        <taxon>Bacteria</taxon>
        <taxon>Bacillati</taxon>
        <taxon>Actinomycetota</taxon>
        <taxon>Actinomycetes</taxon>
        <taxon>Streptosporangiales</taxon>
        <taxon>Thermomonosporaceae</taxon>
        <taxon>Actinomadura</taxon>
    </lineage>
</organism>
<keyword evidence="2" id="KW-1185">Reference proteome</keyword>
<proteinExistence type="predicted"/>
<dbReference type="EMBL" id="JBHSXS010000001">
    <property type="protein sequence ID" value="MFC6878369.1"/>
    <property type="molecule type" value="Genomic_DNA"/>
</dbReference>
<evidence type="ECO:0000313" key="2">
    <source>
        <dbReference type="Proteomes" id="UP001596380"/>
    </source>
</evidence>
<evidence type="ECO:0008006" key="3">
    <source>
        <dbReference type="Google" id="ProtNLM"/>
    </source>
</evidence>
<comment type="caution">
    <text evidence="1">The sequence shown here is derived from an EMBL/GenBank/DDBJ whole genome shotgun (WGS) entry which is preliminary data.</text>
</comment>
<dbReference type="Proteomes" id="UP001596380">
    <property type="component" value="Unassembled WGS sequence"/>
</dbReference>
<accession>A0ABW2CA80</accession>
<dbReference type="Gene3D" id="1.20.120.640">
    <property type="entry name" value="Anticodon-binding domain of a subclass of class I aminoacyl-tRNA synthetases"/>
    <property type="match status" value="1"/>
</dbReference>
<reference evidence="2" key="1">
    <citation type="journal article" date="2019" name="Int. J. Syst. Evol. Microbiol.">
        <title>The Global Catalogue of Microorganisms (GCM) 10K type strain sequencing project: providing services to taxonomists for standard genome sequencing and annotation.</title>
        <authorList>
            <consortium name="The Broad Institute Genomics Platform"/>
            <consortium name="The Broad Institute Genome Sequencing Center for Infectious Disease"/>
            <person name="Wu L."/>
            <person name="Ma J."/>
        </authorList>
    </citation>
    <scope>NUCLEOTIDE SEQUENCE [LARGE SCALE GENOMIC DNA]</scope>
    <source>
        <strain evidence="2">JCM 3369</strain>
    </source>
</reference>
<dbReference type="RefSeq" id="WP_378062990.1">
    <property type="nucleotide sequence ID" value="NZ_JBHSXS010000001.1"/>
</dbReference>
<name>A0ABW2CA80_9ACTN</name>
<sequence>MLRLYDHRTGRTGDLPPGPVRVHVSGGAERALVAADLLRRVAERGRLHPVVTRSPGAAPVHVAPGDLSVPEFETAPPPDGALLVGPDGASSLAVPFEDGDWWDAQARVGADGDVLWVRLAMLRARYRDPVDVAGLGPAARDDLARWRSLVAGWARGPGRPLHRAYVAEAEAALADDLDSPAALAVLDRLADDPGVPDGAKLESFIHLDLVLGLNLVAHIGRP</sequence>
<protein>
    <recommendedName>
        <fullName evidence="3">Cysteinyl-tRNA synthetase</fullName>
    </recommendedName>
</protein>
<evidence type="ECO:0000313" key="1">
    <source>
        <dbReference type="EMBL" id="MFC6878369.1"/>
    </source>
</evidence>